<reference evidence="1 2" key="1">
    <citation type="submission" date="2016-10" db="EMBL/GenBank/DDBJ databases">
        <authorList>
            <person name="de Groot N.N."/>
        </authorList>
    </citation>
    <scope>NUCLEOTIDE SEQUENCE [LARGE SCALE GENOMIC DNA]</scope>
    <source>
        <strain evidence="1 2">KH2T6</strain>
    </source>
</reference>
<name>A0A1H7NFQ3_RUMAL</name>
<dbReference type="Proteomes" id="UP000186015">
    <property type="component" value="Unassembled WGS sequence"/>
</dbReference>
<proteinExistence type="predicted"/>
<evidence type="ECO:0000313" key="1">
    <source>
        <dbReference type="EMBL" id="SEL22161.1"/>
    </source>
</evidence>
<dbReference type="AlphaFoldDB" id="A0A1H7NFQ3"/>
<organism evidence="1 2">
    <name type="scientific">Ruminococcus albus</name>
    <dbReference type="NCBI Taxonomy" id="1264"/>
    <lineage>
        <taxon>Bacteria</taxon>
        <taxon>Bacillati</taxon>
        <taxon>Bacillota</taxon>
        <taxon>Clostridia</taxon>
        <taxon>Eubacteriales</taxon>
        <taxon>Oscillospiraceae</taxon>
        <taxon>Ruminococcus</taxon>
    </lineage>
</organism>
<dbReference type="RefSeq" id="WP_074834900.1">
    <property type="nucleotide sequence ID" value="NZ_FOAT01000015.1"/>
</dbReference>
<evidence type="ECO:0000313" key="2">
    <source>
        <dbReference type="Proteomes" id="UP000186015"/>
    </source>
</evidence>
<dbReference type="OrthoDB" id="1829153at2"/>
<gene>
    <name evidence="1" type="ORF">SAMN05216469_11516</name>
</gene>
<protein>
    <submittedName>
        <fullName evidence="1">Uncharacterized protein</fullName>
    </submittedName>
</protein>
<accession>A0A1H7NFQ3</accession>
<sequence length="379" mass="45774">MSNVFIDTFELTYKTDFDTMKKMTENFKKYKTHKNNVEYVCVEFAAMGFIIKSKKCSDKERRDRNKNYRISIIVDPNRVYIPHTNIKHICNTEDFDKMIDKMDMLISFWFEDAGITLNDFTLTRIDITKDIHDIPEKIIREYIMIMRRMTLYSGYELNRQLEENTENFRPEDSFNAINVSRQVEFVVYNKHRAAIDQNYSDEDKEYYEDTMRVEARCTKGFIKKKTKHMSVSRALRHIFGRRYEYLNDIYNSVFLYYTDTCFVQNYWQNKIIKDKFQTKQKRVEKMHWLIIRMSSKQNYTLAKALENYKGSDDAKLNLLNYFDKAGISPIPIQRYDIPFMQSIDSILEFDEPNEADRKYSNYLKQKTRSKEVFFHEPVR</sequence>
<dbReference type="EMBL" id="FOAT01000015">
    <property type="protein sequence ID" value="SEL22161.1"/>
    <property type="molecule type" value="Genomic_DNA"/>
</dbReference>